<feature type="region of interest" description="Disordered" evidence="1">
    <location>
        <begin position="217"/>
        <end position="241"/>
    </location>
</feature>
<feature type="compositionally biased region" description="Acidic residues" evidence="1">
    <location>
        <begin position="166"/>
        <end position="183"/>
    </location>
</feature>
<feature type="compositionally biased region" description="Polar residues" evidence="1">
    <location>
        <begin position="149"/>
        <end position="163"/>
    </location>
</feature>
<dbReference type="PANTHER" id="PTHR23011:SF28">
    <property type="entry name" value="CYCLIC NUCLEOTIDE-BINDING DOMAIN CONTAINING PROTEIN"/>
    <property type="match status" value="1"/>
</dbReference>
<feature type="compositionally biased region" description="Basic and acidic residues" evidence="1">
    <location>
        <begin position="627"/>
        <end position="637"/>
    </location>
</feature>
<name>A0A7M7HIK3_STRPU</name>
<feature type="compositionally biased region" description="Polar residues" evidence="1">
    <location>
        <begin position="798"/>
        <end position="814"/>
    </location>
</feature>
<organism evidence="3 4">
    <name type="scientific">Strongylocentrotus purpuratus</name>
    <name type="common">Purple sea urchin</name>
    <dbReference type="NCBI Taxonomy" id="7668"/>
    <lineage>
        <taxon>Eukaryota</taxon>
        <taxon>Metazoa</taxon>
        <taxon>Echinodermata</taxon>
        <taxon>Eleutherozoa</taxon>
        <taxon>Echinozoa</taxon>
        <taxon>Echinoidea</taxon>
        <taxon>Euechinoidea</taxon>
        <taxon>Echinacea</taxon>
        <taxon>Camarodonta</taxon>
        <taxon>Echinidea</taxon>
        <taxon>Strongylocentrotidae</taxon>
        <taxon>Strongylocentrotus</taxon>
    </lineage>
</organism>
<feature type="region of interest" description="Disordered" evidence="1">
    <location>
        <begin position="1"/>
        <end position="24"/>
    </location>
</feature>
<feature type="compositionally biased region" description="Polar residues" evidence="1">
    <location>
        <begin position="646"/>
        <end position="656"/>
    </location>
</feature>
<accession>A0A7M7HIK3</accession>
<dbReference type="Proteomes" id="UP000007110">
    <property type="component" value="Unassembled WGS sequence"/>
</dbReference>
<keyword evidence="4" id="KW-1185">Reference proteome</keyword>
<feature type="domain" description="Cyclic nucleotide-binding" evidence="2">
    <location>
        <begin position="363"/>
        <end position="445"/>
    </location>
</feature>
<dbReference type="InterPro" id="IPR014710">
    <property type="entry name" value="RmlC-like_jellyroll"/>
</dbReference>
<dbReference type="OrthoDB" id="166212at2759"/>
<dbReference type="Pfam" id="PF00027">
    <property type="entry name" value="cNMP_binding"/>
    <property type="match status" value="1"/>
</dbReference>
<dbReference type="PROSITE" id="PS50042">
    <property type="entry name" value="CNMP_BINDING_3"/>
    <property type="match status" value="1"/>
</dbReference>
<sequence>MMAAELPRGRGRHRGTKQRKDPTIKSMTETTTTRLKPSMDLPALIRTGPPQGGIRHVRLSLGGVSKFRQASKSMPDAVVDDFETKRRQKLRGVIAMMEMSKRPVKRKNDVETHLNETISENVNKQQRKTNLKHAKTVEASKRRTKQKGNNRATKGFTINVTNDSHNEEDNDAGNDSDDQGDGDGDLKKKALATMGKWQSFVRKKKVLTKGRRAGFAGRLPIRKGSGASNRNKDDQKEKQDPKTLGRFRAVVKLVIYLLRLSRTYIYKESDARMVSLFSDIDAARAGDHYKIRGDLLYDVTEYKALKSQKISKDTKRILLMDHKKRSKKDIHHVMVELQQMKGITKYPVDMQRGLVTNSWYEEYPTGRVIIRYGRSPQAFYVILGGSALHLEGDPNIPGRHVSSLNKGDMFGEQAIAHQNKHVYTVISKEAIQLMCLAPDDYSRIFLAGGLGNFSDLGEKSFVRSICIFKHWPIHLLKDNHTQTRFQYFVHGTTIVEDSTKSEWIIIVKSGSCSVLKKLVDPTQYGKPAIAPVSKRKKSVVPTTRYKRDFIQPAETHQEMLTRKLKELQKRRSKSIKNSRWKRYIKKPTNLLKIPLHDDPFEEPHMSEDYRGKTDPIAADMHQRYEESWKASRLKPTDMSRNPDLTEANTSGVSTTEEGADNEGDQRDETGEEPMDTSGTSHHNHVMGGRKQSFAKGPFMTHRSAGIRPVCEPNKTNDSGTTSTRNNNGGRRDSIAQSEGDVPKKIGSTRTDGALADGLTRRNSLARRDSVIQRRGSMIRRDNQALMETNDGDGRESVTQDSGMTDLTEATQYEQGASPVAGKDDEVYESEDDDEEEGQTEAPPEPVHTFLMIDTLEKGGVFGVLDMAFGSQSSLSLVSNGAECIMVNKKFFKKHSNDKTIWNIGQMFRPYPDEDTLTKDLKEKLTWKDHRDVTLKETALKFKKTRKRLTDPRLQRPSTIVESFS</sequence>
<evidence type="ECO:0000313" key="3">
    <source>
        <dbReference type="EnsemblMetazoa" id="XP_011667999"/>
    </source>
</evidence>
<dbReference type="RefSeq" id="XP_011667999.2">
    <property type="nucleotide sequence ID" value="XM_011669697.2"/>
</dbReference>
<dbReference type="SUPFAM" id="SSF51206">
    <property type="entry name" value="cAMP-binding domain-like"/>
    <property type="match status" value="2"/>
</dbReference>
<dbReference type="InterPro" id="IPR000595">
    <property type="entry name" value="cNMP-bd_dom"/>
</dbReference>
<feature type="compositionally biased region" description="Basic and acidic residues" evidence="1">
    <location>
        <begin position="230"/>
        <end position="241"/>
    </location>
</feature>
<dbReference type="CDD" id="cd00038">
    <property type="entry name" value="CAP_ED"/>
    <property type="match status" value="1"/>
</dbReference>
<dbReference type="PANTHER" id="PTHR23011">
    <property type="entry name" value="CYCLIC NUCLEOTIDE-BINDING DOMAIN CONTAINING PROTEIN"/>
    <property type="match status" value="1"/>
</dbReference>
<feature type="region of interest" description="Disordered" evidence="1">
    <location>
        <begin position="627"/>
        <end position="844"/>
    </location>
</feature>
<feature type="region of interest" description="Disordered" evidence="1">
    <location>
        <begin position="135"/>
        <end position="187"/>
    </location>
</feature>
<dbReference type="Gene3D" id="2.60.120.10">
    <property type="entry name" value="Jelly Rolls"/>
    <property type="match status" value="1"/>
</dbReference>
<feature type="compositionally biased region" description="Polar residues" evidence="1">
    <location>
        <begin position="713"/>
        <end position="728"/>
    </location>
</feature>
<dbReference type="EnsemblMetazoa" id="XM_011669697">
    <property type="protein sequence ID" value="XP_011667999"/>
    <property type="gene ID" value="LOC100892652"/>
</dbReference>
<dbReference type="GeneID" id="100892652"/>
<reference evidence="3" key="2">
    <citation type="submission" date="2021-01" db="UniProtKB">
        <authorList>
            <consortium name="EnsemblMetazoa"/>
        </authorList>
    </citation>
    <scope>IDENTIFICATION</scope>
</reference>
<dbReference type="KEGG" id="spu:100892652"/>
<dbReference type="InterPro" id="IPR018490">
    <property type="entry name" value="cNMP-bd_dom_sf"/>
</dbReference>
<evidence type="ECO:0000259" key="2">
    <source>
        <dbReference type="PROSITE" id="PS50042"/>
    </source>
</evidence>
<protein>
    <recommendedName>
        <fullName evidence="2">Cyclic nucleotide-binding domain-containing protein</fullName>
    </recommendedName>
</protein>
<proteinExistence type="predicted"/>
<evidence type="ECO:0000256" key="1">
    <source>
        <dbReference type="SAM" id="MobiDB-lite"/>
    </source>
</evidence>
<feature type="compositionally biased region" description="Acidic residues" evidence="1">
    <location>
        <begin position="825"/>
        <end position="838"/>
    </location>
</feature>
<dbReference type="AlphaFoldDB" id="A0A7M7HIK3"/>
<dbReference type="InParanoid" id="A0A7M7HIK3"/>
<evidence type="ECO:0000313" key="4">
    <source>
        <dbReference type="Proteomes" id="UP000007110"/>
    </source>
</evidence>
<reference evidence="4" key="1">
    <citation type="submission" date="2015-02" db="EMBL/GenBank/DDBJ databases">
        <title>Genome sequencing for Strongylocentrotus purpuratus.</title>
        <authorList>
            <person name="Murali S."/>
            <person name="Liu Y."/>
            <person name="Vee V."/>
            <person name="English A."/>
            <person name="Wang M."/>
            <person name="Skinner E."/>
            <person name="Han Y."/>
            <person name="Muzny D.M."/>
            <person name="Worley K.C."/>
            <person name="Gibbs R.A."/>
        </authorList>
    </citation>
    <scope>NUCLEOTIDE SEQUENCE</scope>
</reference>